<name>A0A2N3HSR8_9BACT</name>
<dbReference type="SUPFAM" id="SSF53383">
    <property type="entry name" value="PLP-dependent transferases"/>
    <property type="match status" value="1"/>
</dbReference>
<proteinExistence type="inferred from homology"/>
<dbReference type="OrthoDB" id="9774495at2"/>
<comment type="similarity">
    <text evidence="2">Belongs to the threonine aldolase family.</text>
</comment>
<dbReference type="InterPro" id="IPR015422">
    <property type="entry name" value="PyrdxlP-dep_Trfase_small"/>
</dbReference>
<dbReference type="PANTHER" id="PTHR48097:SF5">
    <property type="entry name" value="LOW SPECIFICITY L-THREONINE ALDOLASE"/>
    <property type="match status" value="1"/>
</dbReference>
<keyword evidence="3" id="KW-0663">Pyridoxal phosphate</keyword>
<reference evidence="5 6" key="1">
    <citation type="journal article" date="2017" name="Front. Microbiol.">
        <title>Labilibaculum manganireducens gen. nov., sp. nov. and Labilibaculum filiforme sp. nov., Novel Bacteroidetes Isolated from Subsurface Sediments of the Baltic Sea.</title>
        <authorList>
            <person name="Vandieken V."/>
            <person name="Marshall I.P."/>
            <person name="Niemann H."/>
            <person name="Engelen B."/>
            <person name="Cypionka H."/>
        </authorList>
    </citation>
    <scope>NUCLEOTIDE SEQUENCE [LARGE SCALE GENOMIC DNA]</scope>
    <source>
        <strain evidence="5 6">59.16B</strain>
    </source>
</reference>
<comment type="caution">
    <text evidence="5">The sequence shown here is derived from an EMBL/GenBank/DDBJ whole genome shotgun (WGS) entry which is preliminary data.</text>
</comment>
<accession>A0A2N3HSR8</accession>
<dbReference type="GO" id="GO:0016829">
    <property type="term" value="F:lyase activity"/>
    <property type="evidence" value="ECO:0007669"/>
    <property type="project" value="InterPro"/>
</dbReference>
<evidence type="ECO:0000313" key="6">
    <source>
        <dbReference type="Proteomes" id="UP000233535"/>
    </source>
</evidence>
<protein>
    <submittedName>
        <fullName evidence="5">Threonine aldolase</fullName>
    </submittedName>
</protein>
<dbReference type="Proteomes" id="UP000233535">
    <property type="component" value="Unassembled WGS sequence"/>
</dbReference>
<dbReference type="Pfam" id="PF01212">
    <property type="entry name" value="Beta_elim_lyase"/>
    <property type="match status" value="1"/>
</dbReference>
<dbReference type="InterPro" id="IPR001597">
    <property type="entry name" value="ArAA_b-elim_lyase/Thr_aldolase"/>
</dbReference>
<evidence type="ECO:0000256" key="1">
    <source>
        <dbReference type="ARBA" id="ARBA00001933"/>
    </source>
</evidence>
<comment type="cofactor">
    <cofactor evidence="1">
        <name>pyridoxal 5'-phosphate</name>
        <dbReference type="ChEBI" id="CHEBI:597326"/>
    </cofactor>
</comment>
<evidence type="ECO:0000313" key="5">
    <source>
        <dbReference type="EMBL" id="PKQ61105.1"/>
    </source>
</evidence>
<dbReference type="Gene3D" id="3.40.640.10">
    <property type="entry name" value="Type I PLP-dependent aspartate aminotransferase-like (Major domain)"/>
    <property type="match status" value="1"/>
</dbReference>
<dbReference type="GO" id="GO:0006520">
    <property type="term" value="P:amino acid metabolic process"/>
    <property type="evidence" value="ECO:0007669"/>
    <property type="project" value="InterPro"/>
</dbReference>
<sequence length="345" mass="38379">MNKRGFASDNFSGILPEVMEAIQNANQGHIMAYGGDSYTASAIEKFKTLFGANIDVYFAFNGTGANVISLSTLTQSYHSILCPATAHIQVDECGAPDKFTGCKVIPIATPDGKITPELIQPHLHGFGFEHHSQPKMISITQCTELGTVYTAEEVKAICELAHANNMYVHMDGARLANAVASLNVDVKELTSNAGIDVLSFGGTKNGMMLGEAVIFFNPELSKEAKYIRKQSMQLFSKMRFIGAQFDAMLTNDLWLKSARHANKMAKLLEQEVLKIDEIKITQKVQANGIWALIPKDKIEKLQEEYFFWIWDENTGEVRWLCSFDTTEEDILGFVKLLKTELGNNY</sequence>
<dbReference type="InterPro" id="IPR015424">
    <property type="entry name" value="PyrdxlP-dep_Trfase"/>
</dbReference>
<organism evidence="5 6">
    <name type="scientific">Labilibaculum filiforme</name>
    <dbReference type="NCBI Taxonomy" id="1940526"/>
    <lineage>
        <taxon>Bacteria</taxon>
        <taxon>Pseudomonadati</taxon>
        <taxon>Bacteroidota</taxon>
        <taxon>Bacteroidia</taxon>
        <taxon>Marinilabiliales</taxon>
        <taxon>Marinifilaceae</taxon>
        <taxon>Labilibaculum</taxon>
    </lineage>
</organism>
<dbReference type="CDD" id="cd06502">
    <property type="entry name" value="TA_like"/>
    <property type="match status" value="1"/>
</dbReference>
<keyword evidence="6" id="KW-1185">Reference proteome</keyword>
<dbReference type="EMBL" id="MVDD01000017">
    <property type="protein sequence ID" value="PKQ61105.1"/>
    <property type="molecule type" value="Genomic_DNA"/>
</dbReference>
<evidence type="ECO:0000256" key="3">
    <source>
        <dbReference type="ARBA" id="ARBA00022898"/>
    </source>
</evidence>
<dbReference type="PANTHER" id="PTHR48097">
    <property type="entry name" value="L-THREONINE ALDOLASE-RELATED"/>
    <property type="match status" value="1"/>
</dbReference>
<evidence type="ECO:0000259" key="4">
    <source>
        <dbReference type="Pfam" id="PF01212"/>
    </source>
</evidence>
<dbReference type="Gene3D" id="3.90.1150.10">
    <property type="entry name" value="Aspartate Aminotransferase, domain 1"/>
    <property type="match status" value="1"/>
</dbReference>
<feature type="domain" description="Aromatic amino acid beta-eliminating lyase/threonine aldolase" evidence="4">
    <location>
        <begin position="6"/>
        <end position="285"/>
    </location>
</feature>
<dbReference type="RefSeq" id="WP_101262917.1">
    <property type="nucleotide sequence ID" value="NZ_MVDD01000017.1"/>
</dbReference>
<evidence type="ECO:0000256" key="2">
    <source>
        <dbReference type="ARBA" id="ARBA00006966"/>
    </source>
</evidence>
<dbReference type="AlphaFoldDB" id="A0A2N3HSR8"/>
<dbReference type="InterPro" id="IPR015421">
    <property type="entry name" value="PyrdxlP-dep_Trfase_major"/>
</dbReference>
<gene>
    <name evidence="5" type="ORF">BZG02_16810</name>
</gene>